<evidence type="ECO:0000313" key="2">
    <source>
        <dbReference type="Proteomes" id="UP000233387"/>
    </source>
</evidence>
<dbReference type="Proteomes" id="UP000233387">
    <property type="component" value="Unassembled WGS sequence"/>
</dbReference>
<dbReference type="InterPro" id="IPR038056">
    <property type="entry name" value="YjbR-like_sf"/>
</dbReference>
<dbReference type="Pfam" id="PF04237">
    <property type="entry name" value="YjbR"/>
    <property type="match status" value="1"/>
</dbReference>
<accession>A0A2N3IIF3</accession>
<dbReference type="InterPro" id="IPR007351">
    <property type="entry name" value="YjbR"/>
</dbReference>
<proteinExistence type="predicted"/>
<gene>
    <name evidence="1" type="ORF">Rain11_0891</name>
</gene>
<organism evidence="1 2">
    <name type="scientific">Raineya orbicola</name>
    <dbReference type="NCBI Taxonomy" id="2016530"/>
    <lineage>
        <taxon>Bacteria</taxon>
        <taxon>Pseudomonadati</taxon>
        <taxon>Bacteroidota</taxon>
        <taxon>Cytophagia</taxon>
        <taxon>Cytophagales</taxon>
        <taxon>Raineyaceae</taxon>
        <taxon>Raineya</taxon>
    </lineage>
</organism>
<dbReference type="Gene3D" id="3.90.1150.30">
    <property type="match status" value="1"/>
</dbReference>
<evidence type="ECO:0000313" key="1">
    <source>
        <dbReference type="EMBL" id="PKQ70087.1"/>
    </source>
</evidence>
<reference evidence="1 2" key="1">
    <citation type="submission" date="2017-06" db="EMBL/GenBank/DDBJ databases">
        <title>Raineya orbicola gen. nov., sp. nov. a slightly thermophilic bacterium of the phylum Bacteroidetes and the description of Raineyaceae fam. nov.</title>
        <authorList>
            <person name="Albuquerque L."/>
            <person name="Polonia A.R.M."/>
            <person name="Barroso C."/>
            <person name="Froufe H.J.C."/>
            <person name="Lage O."/>
            <person name="Lobo-Da-Cunha A."/>
            <person name="Egas C."/>
            <person name="Da Costa M.S."/>
        </authorList>
    </citation>
    <scope>NUCLEOTIDE SEQUENCE [LARGE SCALE GENOMIC DNA]</scope>
    <source>
        <strain evidence="1 2">SPSPC-11</strain>
    </source>
</reference>
<protein>
    <recommendedName>
        <fullName evidence="3">YjbR</fullName>
    </recommendedName>
</protein>
<comment type="caution">
    <text evidence="1">The sequence shown here is derived from an EMBL/GenBank/DDBJ whole genome shotgun (WGS) entry which is preliminary data.</text>
</comment>
<dbReference type="InterPro" id="IPR058532">
    <property type="entry name" value="YjbR/MT2646/Rv2570-like"/>
</dbReference>
<sequence length="136" mass="15733">MDYGKSSTKIAIIFLMDIEELRNYCLAKKCVTEEFPFDEVTLVFKVYGKMFALCNIAEEILSVNLKCEPSKALTLREEYDFVLPGYHMNKKHWNTIILKAGIPKKLLWQWIDDSYDLVVAQLPKKVKTEILGYTGS</sequence>
<dbReference type="PANTHER" id="PTHR35145">
    <property type="entry name" value="CYTOPLASMIC PROTEIN-RELATED"/>
    <property type="match status" value="1"/>
</dbReference>
<dbReference type="EMBL" id="NKXO01000011">
    <property type="protein sequence ID" value="PKQ70087.1"/>
    <property type="molecule type" value="Genomic_DNA"/>
</dbReference>
<dbReference type="AlphaFoldDB" id="A0A2N3IIF3"/>
<keyword evidence="2" id="KW-1185">Reference proteome</keyword>
<evidence type="ECO:0008006" key="3">
    <source>
        <dbReference type="Google" id="ProtNLM"/>
    </source>
</evidence>
<dbReference type="SUPFAM" id="SSF142906">
    <property type="entry name" value="YjbR-like"/>
    <property type="match status" value="1"/>
</dbReference>
<dbReference type="PANTHER" id="PTHR35145:SF1">
    <property type="entry name" value="CYTOPLASMIC PROTEIN"/>
    <property type="match status" value="1"/>
</dbReference>
<name>A0A2N3IIF3_9BACT</name>